<name>A0A6I6JGP2_9BACT</name>
<dbReference type="Gene3D" id="3.40.50.450">
    <property type="match status" value="1"/>
</dbReference>
<gene>
    <name evidence="4" type="ORF">GM415_08575</name>
</gene>
<reference evidence="4 5" key="1">
    <citation type="submission" date="2019-11" db="EMBL/GenBank/DDBJ databases">
        <authorList>
            <person name="Zheng R.K."/>
            <person name="Sun C.M."/>
        </authorList>
    </citation>
    <scope>NUCLEOTIDE SEQUENCE [LARGE SCALE GENOMIC DNA]</scope>
    <source>
        <strain evidence="4 5">SRB007</strain>
    </source>
</reference>
<sequence>MTWDQFEYHDKPCWLLDVKGYYTCLAEHMDRMFLNGFLVQEHRRMVLTDADPASLLDQFDNYVPPEVDKWIEKKKGL</sequence>
<dbReference type="EC" id="3.2.2.4" evidence="2"/>
<evidence type="ECO:0000313" key="5">
    <source>
        <dbReference type="Proteomes" id="UP000428328"/>
    </source>
</evidence>
<proteinExistence type="predicted"/>
<dbReference type="KEGG" id="psel:GM415_08575"/>
<evidence type="ECO:0000256" key="3">
    <source>
        <dbReference type="ARBA" id="ARBA00031983"/>
    </source>
</evidence>
<protein>
    <recommendedName>
        <fullName evidence="3">AMP nucleosidase</fullName>
        <ecNumber evidence="2">3.2.2.4</ecNumber>
    </recommendedName>
    <alternativeName>
        <fullName evidence="3">AMP nucleosidase</fullName>
    </alternativeName>
</protein>
<dbReference type="Pfam" id="PF03641">
    <property type="entry name" value="Lysine_decarbox"/>
    <property type="match status" value="1"/>
</dbReference>
<dbReference type="InterPro" id="IPR031100">
    <property type="entry name" value="LOG_fam"/>
</dbReference>
<accession>A0A6I6JGP2</accession>
<dbReference type="SUPFAM" id="SSF102405">
    <property type="entry name" value="MCP/YpsA-like"/>
    <property type="match status" value="1"/>
</dbReference>
<evidence type="ECO:0000256" key="1">
    <source>
        <dbReference type="ARBA" id="ARBA00000274"/>
    </source>
</evidence>
<dbReference type="GO" id="GO:0008714">
    <property type="term" value="F:AMP nucleosidase activity"/>
    <property type="evidence" value="ECO:0007669"/>
    <property type="project" value="UniProtKB-EC"/>
</dbReference>
<keyword evidence="5" id="KW-1185">Reference proteome</keyword>
<comment type="catalytic activity">
    <reaction evidence="1">
        <text>AMP + H2O = D-ribose 5-phosphate + adenine</text>
        <dbReference type="Rhea" id="RHEA:20129"/>
        <dbReference type="ChEBI" id="CHEBI:15377"/>
        <dbReference type="ChEBI" id="CHEBI:16708"/>
        <dbReference type="ChEBI" id="CHEBI:78346"/>
        <dbReference type="ChEBI" id="CHEBI:456215"/>
        <dbReference type="EC" id="3.2.2.4"/>
    </reaction>
</comment>
<organism evidence="4 5">
    <name type="scientific">Pseudodesulfovibrio cashew</name>
    <dbReference type="NCBI Taxonomy" id="2678688"/>
    <lineage>
        <taxon>Bacteria</taxon>
        <taxon>Pseudomonadati</taxon>
        <taxon>Thermodesulfobacteriota</taxon>
        <taxon>Desulfovibrionia</taxon>
        <taxon>Desulfovibrionales</taxon>
        <taxon>Desulfovibrionaceae</taxon>
    </lineage>
</organism>
<evidence type="ECO:0000256" key="2">
    <source>
        <dbReference type="ARBA" id="ARBA00011985"/>
    </source>
</evidence>
<dbReference type="RefSeq" id="WP_158947403.1">
    <property type="nucleotide sequence ID" value="NZ_CP046400.1"/>
</dbReference>
<dbReference type="EMBL" id="CP046400">
    <property type="protein sequence ID" value="QGY40180.1"/>
    <property type="molecule type" value="Genomic_DNA"/>
</dbReference>
<dbReference type="AlphaFoldDB" id="A0A6I6JGP2"/>
<dbReference type="Proteomes" id="UP000428328">
    <property type="component" value="Chromosome"/>
</dbReference>
<evidence type="ECO:0000313" key="4">
    <source>
        <dbReference type="EMBL" id="QGY40180.1"/>
    </source>
</evidence>